<evidence type="ECO:0000313" key="29">
    <source>
        <dbReference type="Proteomes" id="UP000293506"/>
    </source>
</evidence>
<dbReference type="EMBL" id="QROE01000003">
    <property type="protein sequence ID" value="RHK95935.1"/>
    <property type="molecule type" value="Genomic_DNA"/>
</dbReference>
<evidence type="ECO:0000313" key="12">
    <source>
        <dbReference type="EMBL" id="RHK95935.1"/>
    </source>
</evidence>
<evidence type="ECO:0000313" key="28">
    <source>
        <dbReference type="Proteomes" id="UP000285897"/>
    </source>
</evidence>
<evidence type="ECO:0000313" key="8">
    <source>
        <dbReference type="EMBL" id="RHC08326.1"/>
    </source>
</evidence>
<protein>
    <submittedName>
        <fullName evidence="2">Endosialidase</fullName>
    </submittedName>
</protein>
<dbReference type="EMBL" id="QRSS01000002">
    <property type="protein sequence ID" value="RGQ07172.1"/>
    <property type="molecule type" value="Genomic_DNA"/>
</dbReference>
<proteinExistence type="predicted"/>
<evidence type="ECO:0000313" key="4">
    <source>
        <dbReference type="EMBL" id="RGQ07172.1"/>
    </source>
</evidence>
<dbReference type="Proteomes" id="UP000261222">
    <property type="component" value="Unassembled WGS sequence"/>
</dbReference>
<evidence type="ECO:0000313" key="15">
    <source>
        <dbReference type="EMBL" id="VUW98785.1"/>
    </source>
</evidence>
<evidence type="ECO:0000313" key="9">
    <source>
        <dbReference type="EMBL" id="RHE10532.1"/>
    </source>
</evidence>
<dbReference type="AlphaFoldDB" id="A0A174R5U8"/>
<organism evidence="1 16">
    <name type="scientific">Blautia obeum</name>
    <dbReference type="NCBI Taxonomy" id="40520"/>
    <lineage>
        <taxon>Bacteria</taxon>
        <taxon>Bacillati</taxon>
        <taxon>Bacillota</taxon>
        <taxon>Clostridia</taxon>
        <taxon>Lachnospirales</taxon>
        <taxon>Lachnospiraceae</taxon>
        <taxon>Blautia</taxon>
    </lineage>
</organism>
<dbReference type="EMBL" id="CZBA01000016">
    <property type="protein sequence ID" value="CUP78505.1"/>
    <property type="molecule type" value="Genomic_DNA"/>
</dbReference>
<dbReference type="GeneID" id="79803652"/>
<dbReference type="EMBL" id="QRUH01000019">
    <property type="protein sequence ID" value="RGR45386.1"/>
    <property type="molecule type" value="Genomic_DNA"/>
</dbReference>
<gene>
    <name evidence="13" type="ORF">DW021_12495</name>
    <name evidence="12" type="ORF">DW040_09055</name>
    <name evidence="11" type="ORF">DW272_08650</name>
    <name evidence="10" type="ORF">DW723_07190</name>
    <name evidence="9" type="ORF">DW767_15010</name>
    <name evidence="8" type="ORF">DW859_05365</name>
    <name evidence="7" type="ORF">DWW07_08050</name>
    <name evidence="6" type="ORF">DWX77_02965</name>
    <name evidence="5" type="ORF">DWY46_16925</name>
    <name evidence="4" type="ORF">DWZ12_01720</name>
    <name evidence="3" type="ORF">DXB38_11405</name>
    <name evidence="2" type="ORF">DXB81_15650</name>
    <name evidence="14" type="ORF">EAI82_06660</name>
    <name evidence="1" type="ORF">ERS852533_02536</name>
    <name evidence="15" type="ORF">ROSSTS7063_00994</name>
</gene>
<dbReference type="Proteomes" id="UP000095413">
    <property type="component" value="Unassembled WGS sequence"/>
</dbReference>
<dbReference type="Proteomes" id="UP000284644">
    <property type="component" value="Unassembled WGS sequence"/>
</dbReference>
<reference evidence="15 30" key="4">
    <citation type="submission" date="2019-07" db="EMBL/GenBank/DDBJ databases">
        <authorList>
            <person name="Hibberd C M."/>
            <person name="Gehrig L. J."/>
            <person name="Chang H.-W."/>
            <person name="Venkatesh S."/>
        </authorList>
    </citation>
    <scope>NUCLEOTIDE SEQUENCE [LARGE SCALE GENOMIC DNA]</scope>
    <source>
        <strain evidence="15">Ruminococcus_obeum_SSTS_Bg7063</strain>
    </source>
</reference>
<dbReference type="Proteomes" id="UP000283585">
    <property type="component" value="Unassembled WGS sequence"/>
</dbReference>
<dbReference type="EMBL" id="QSUZ01000016">
    <property type="protein sequence ID" value="RGN86893.1"/>
    <property type="molecule type" value="Genomic_DNA"/>
</dbReference>
<evidence type="ECO:0000313" key="25">
    <source>
        <dbReference type="Proteomes" id="UP000284267"/>
    </source>
</evidence>
<evidence type="ECO:0000313" key="13">
    <source>
        <dbReference type="EMBL" id="RHL45290.1"/>
    </source>
</evidence>
<evidence type="ECO:0000313" key="11">
    <source>
        <dbReference type="EMBL" id="RHG18063.1"/>
    </source>
</evidence>
<dbReference type="EMBL" id="QRZI01000004">
    <property type="protein sequence ID" value="RGV64759.1"/>
    <property type="molecule type" value="Genomic_DNA"/>
</dbReference>
<dbReference type="EMBL" id="QSHL01000003">
    <property type="protein sequence ID" value="RHC08326.1"/>
    <property type="molecule type" value="Genomic_DNA"/>
</dbReference>
<evidence type="ECO:0000313" key="16">
    <source>
        <dbReference type="Proteomes" id="UP000095413"/>
    </source>
</evidence>
<dbReference type="Proteomes" id="UP000409147">
    <property type="component" value="Unassembled WGS sequence"/>
</dbReference>
<dbReference type="EMBL" id="CABHNB010000013">
    <property type="protein sequence ID" value="VUW98785.1"/>
    <property type="molecule type" value="Genomic_DNA"/>
</dbReference>
<dbReference type="EMBL" id="QSUB01000009">
    <property type="protein sequence ID" value="RGN02252.1"/>
    <property type="molecule type" value="Genomic_DNA"/>
</dbReference>
<evidence type="ECO:0000313" key="1">
    <source>
        <dbReference type="EMBL" id="CUP78505.1"/>
    </source>
</evidence>
<evidence type="ECO:0000313" key="2">
    <source>
        <dbReference type="EMBL" id="RGN02252.1"/>
    </source>
</evidence>
<evidence type="ECO:0000313" key="21">
    <source>
        <dbReference type="Proteomes" id="UP000283585"/>
    </source>
</evidence>
<dbReference type="EMBL" id="QRHZ01000003">
    <property type="protein sequence ID" value="RHG18063.1"/>
    <property type="molecule type" value="Genomic_DNA"/>
</dbReference>
<dbReference type="Proteomes" id="UP000265808">
    <property type="component" value="Unassembled WGS sequence"/>
</dbReference>
<dbReference type="Proteomes" id="UP000293506">
    <property type="component" value="Unassembled WGS sequence"/>
</dbReference>
<dbReference type="EMBL" id="QSJW01000010">
    <property type="protein sequence ID" value="RHE10532.1"/>
    <property type="molecule type" value="Genomic_DNA"/>
</dbReference>
<name>A0A174R5U8_9FIRM</name>
<dbReference type="EMBL" id="QROS01000010">
    <property type="protein sequence ID" value="RHL45290.1"/>
    <property type="molecule type" value="Genomic_DNA"/>
</dbReference>
<dbReference type="Proteomes" id="UP000284220">
    <property type="component" value="Unassembled WGS sequence"/>
</dbReference>
<evidence type="ECO:0000313" key="3">
    <source>
        <dbReference type="EMBL" id="RGN86893.1"/>
    </source>
</evidence>
<keyword evidence="30" id="KW-1185">Reference proteome</keyword>
<evidence type="ECO:0000313" key="10">
    <source>
        <dbReference type="EMBL" id="RHE75750.1"/>
    </source>
</evidence>
<evidence type="ECO:0000313" key="26">
    <source>
        <dbReference type="Proteomes" id="UP000284644"/>
    </source>
</evidence>
<dbReference type="Proteomes" id="UP000265828">
    <property type="component" value="Unassembled WGS sequence"/>
</dbReference>
<evidence type="ECO:0000313" key="22">
    <source>
        <dbReference type="Proteomes" id="UP000283928"/>
    </source>
</evidence>
<dbReference type="RefSeq" id="WP_005425224.1">
    <property type="nucleotide sequence ID" value="NZ_CABHNB010000013.1"/>
</dbReference>
<dbReference type="Proteomes" id="UP000285839">
    <property type="component" value="Unassembled WGS sequence"/>
</dbReference>
<reference evidence="14 29" key="3">
    <citation type="journal article" date="2019" name="Science, e1252229">
        <title>Invertible promoters mediate bacterial phase variation, antibiotic resistance, and host adaptation in the gut.</title>
        <authorList>
            <person name="Jiang X."/>
            <person name="Hall A.B."/>
            <person name="Arthur T.D."/>
            <person name="Plichta D.R."/>
            <person name="Covington C.T."/>
            <person name="Poyet M."/>
            <person name="Crothers J."/>
            <person name="Moses P.L."/>
            <person name="Tolonen A.C."/>
            <person name="Vlamakis H."/>
            <person name="Alm E.J."/>
            <person name="Xavier R.J."/>
        </authorList>
    </citation>
    <scope>NUCLEOTIDE SEQUENCE [LARGE SCALE GENOMIC DNA]</scope>
    <source>
        <strain evidence="29">af_0058</strain>
        <strain evidence="14">Af_0058</strain>
    </source>
</reference>
<dbReference type="Proteomes" id="UP000284242">
    <property type="component" value="Unassembled WGS sequence"/>
</dbReference>
<dbReference type="Proteomes" id="UP000283928">
    <property type="component" value="Unassembled WGS sequence"/>
</dbReference>
<dbReference type="Proteomes" id="UP000285897">
    <property type="component" value="Unassembled WGS sequence"/>
</dbReference>
<dbReference type="EMBL" id="QSKO01000008">
    <property type="protein sequence ID" value="RHE75750.1"/>
    <property type="molecule type" value="Genomic_DNA"/>
</dbReference>
<evidence type="ECO:0000313" key="7">
    <source>
        <dbReference type="EMBL" id="RGV64759.1"/>
    </source>
</evidence>
<accession>A0A174R5U8</accession>
<reference evidence="1 16" key="1">
    <citation type="submission" date="2015-09" db="EMBL/GenBank/DDBJ databases">
        <authorList>
            <consortium name="Pathogen Informatics"/>
        </authorList>
    </citation>
    <scope>NUCLEOTIDE SEQUENCE [LARGE SCALE GENOMIC DNA]</scope>
    <source>
        <strain evidence="1 16">2789STDY5834921</strain>
    </source>
</reference>
<evidence type="ECO:0000313" key="14">
    <source>
        <dbReference type="EMBL" id="RYT67108.1"/>
    </source>
</evidence>
<dbReference type="Proteomes" id="UP000261105">
    <property type="component" value="Unassembled WGS sequence"/>
</dbReference>
<sequence>MAVVKELIRTEENGGISFGNYELPTKSKASDFPYQGDVYKVKTFKEITKLERNGMFVYESVPGTAVYSLKQDGTGMEFEVEGAEDAQITVEMEADTEYSISIDGEDAGKMQTNLGGKLSFSVELGGDAAVAVKVEKC</sequence>
<evidence type="ECO:0000313" key="30">
    <source>
        <dbReference type="Proteomes" id="UP000409147"/>
    </source>
</evidence>
<evidence type="ECO:0000313" key="23">
    <source>
        <dbReference type="Proteomes" id="UP000284220"/>
    </source>
</evidence>
<dbReference type="Proteomes" id="UP000284267">
    <property type="component" value="Unassembled WGS sequence"/>
</dbReference>
<evidence type="ECO:0000313" key="24">
    <source>
        <dbReference type="Proteomes" id="UP000284242"/>
    </source>
</evidence>
<evidence type="ECO:0000313" key="20">
    <source>
        <dbReference type="Proteomes" id="UP000265828"/>
    </source>
</evidence>
<evidence type="ECO:0000313" key="17">
    <source>
        <dbReference type="Proteomes" id="UP000261105"/>
    </source>
</evidence>
<evidence type="ECO:0000313" key="27">
    <source>
        <dbReference type="Proteomes" id="UP000285839"/>
    </source>
</evidence>
<evidence type="ECO:0000313" key="18">
    <source>
        <dbReference type="Proteomes" id="UP000261222"/>
    </source>
</evidence>
<evidence type="ECO:0000313" key="19">
    <source>
        <dbReference type="Proteomes" id="UP000265808"/>
    </source>
</evidence>
<reference evidence="17 18" key="2">
    <citation type="submission" date="2018-08" db="EMBL/GenBank/DDBJ databases">
        <title>A genome reference for cultivated species of the human gut microbiota.</title>
        <authorList>
            <person name="Zou Y."/>
            <person name="Xue W."/>
            <person name="Luo G."/>
        </authorList>
    </citation>
    <scope>NUCLEOTIDE SEQUENCE [LARGE SCALE GENOMIC DNA]</scope>
    <source>
        <strain evidence="7 20">AF14-23</strain>
        <strain evidence="6 24">AF21-24</strain>
        <strain evidence="5 27">AF25-21</strain>
        <strain evidence="4 21">AF29-2BH</strain>
        <strain evidence="13 28">AF37-6AC</strain>
        <strain evidence="12 25">AF39-4</strain>
        <strain evidence="11 23">AM22-9LB</strain>
        <strain evidence="10 22">AM27-32LB</strain>
        <strain evidence="9 26">AM29-25AC</strain>
        <strain evidence="8 19">AM37-4AC</strain>
        <strain evidence="3 17">OM03-6</strain>
        <strain evidence="2 18">OM06-11AA</strain>
    </source>
</reference>
<evidence type="ECO:0000313" key="5">
    <source>
        <dbReference type="EMBL" id="RGR45386.1"/>
    </source>
</evidence>
<dbReference type="EMBL" id="QRVV01000005">
    <property type="protein sequence ID" value="RGS75542.1"/>
    <property type="molecule type" value="Genomic_DNA"/>
</dbReference>
<evidence type="ECO:0000313" key="6">
    <source>
        <dbReference type="EMBL" id="RGS75542.1"/>
    </source>
</evidence>
<dbReference type="OrthoDB" id="1923633at2"/>
<dbReference type="EMBL" id="RCXQ01000005">
    <property type="protein sequence ID" value="RYT67108.1"/>
    <property type="molecule type" value="Genomic_DNA"/>
</dbReference>